<sequence>MELRPVEGHKHLFRDMETGAILNTNHEAGLGIKHAKVVRQKAKEQLETNTTDINSIKTELTEIKTMLRTLIDGR</sequence>
<proteinExistence type="predicted"/>
<protein>
    <submittedName>
        <fullName evidence="1">Uncharacterized protein</fullName>
    </submittedName>
</protein>
<name>A0A381YUU2_9ZZZZ</name>
<dbReference type="EMBL" id="UINC01019022">
    <property type="protein sequence ID" value="SVA80333.1"/>
    <property type="molecule type" value="Genomic_DNA"/>
</dbReference>
<accession>A0A381YUU2</accession>
<evidence type="ECO:0000313" key="1">
    <source>
        <dbReference type="EMBL" id="SVA80333.1"/>
    </source>
</evidence>
<dbReference type="AlphaFoldDB" id="A0A381YUU2"/>
<reference evidence="1" key="1">
    <citation type="submission" date="2018-05" db="EMBL/GenBank/DDBJ databases">
        <authorList>
            <person name="Lanie J.A."/>
            <person name="Ng W.-L."/>
            <person name="Kazmierczak K.M."/>
            <person name="Andrzejewski T.M."/>
            <person name="Davidsen T.M."/>
            <person name="Wayne K.J."/>
            <person name="Tettelin H."/>
            <person name="Glass J.I."/>
            <person name="Rusch D."/>
            <person name="Podicherti R."/>
            <person name="Tsui H.-C.T."/>
            <person name="Winkler M.E."/>
        </authorList>
    </citation>
    <scope>NUCLEOTIDE SEQUENCE</scope>
</reference>
<gene>
    <name evidence="1" type="ORF">METZ01_LOCUS133187</name>
</gene>
<organism evidence="1">
    <name type="scientific">marine metagenome</name>
    <dbReference type="NCBI Taxonomy" id="408172"/>
    <lineage>
        <taxon>unclassified sequences</taxon>
        <taxon>metagenomes</taxon>
        <taxon>ecological metagenomes</taxon>
    </lineage>
</organism>